<proteinExistence type="predicted"/>
<protein>
    <submittedName>
        <fullName evidence="1">DUF4160 domain-containing protein</fullName>
    </submittedName>
</protein>
<dbReference type="EMBL" id="JADJEV010000004">
    <property type="protein sequence ID" value="MBK6974486.1"/>
    <property type="molecule type" value="Genomic_DNA"/>
</dbReference>
<dbReference type="AlphaFoldDB" id="A0A9D7HSD5"/>
<organism evidence="1 2">
    <name type="scientific">Candidatus Methylophosphatis roskildensis</name>
    <dbReference type="NCBI Taxonomy" id="2899263"/>
    <lineage>
        <taxon>Bacteria</taxon>
        <taxon>Pseudomonadati</taxon>
        <taxon>Pseudomonadota</taxon>
        <taxon>Betaproteobacteria</taxon>
        <taxon>Nitrosomonadales</taxon>
        <taxon>Sterolibacteriaceae</taxon>
        <taxon>Candidatus Methylophosphatis</taxon>
    </lineage>
</organism>
<gene>
    <name evidence="1" type="ORF">IPH26_16600</name>
</gene>
<dbReference type="Proteomes" id="UP000807785">
    <property type="component" value="Unassembled WGS sequence"/>
</dbReference>
<comment type="caution">
    <text evidence="1">The sequence shown here is derived from an EMBL/GenBank/DDBJ whole genome shotgun (WGS) entry which is preliminary data.</text>
</comment>
<dbReference type="Pfam" id="PF13711">
    <property type="entry name" value="DUF4160"/>
    <property type="match status" value="1"/>
</dbReference>
<name>A0A9D7HSD5_9PROT</name>
<accession>A0A9D7HSD5</accession>
<reference evidence="1" key="1">
    <citation type="submission" date="2020-10" db="EMBL/GenBank/DDBJ databases">
        <title>Connecting structure to function with the recovery of over 1000 high-quality activated sludge metagenome-assembled genomes encoding full-length rRNA genes using long-read sequencing.</title>
        <authorList>
            <person name="Singleton C.M."/>
            <person name="Petriglieri F."/>
            <person name="Kristensen J.M."/>
            <person name="Kirkegaard R.H."/>
            <person name="Michaelsen T.Y."/>
            <person name="Andersen M.H."/>
            <person name="Karst S.M."/>
            <person name="Dueholm M.S."/>
            <person name="Nielsen P.H."/>
            <person name="Albertsen M."/>
        </authorList>
    </citation>
    <scope>NUCLEOTIDE SEQUENCE</scope>
    <source>
        <strain evidence="1">Bjer_18-Q3-R1-45_BAT3C.347</strain>
    </source>
</reference>
<dbReference type="InterPro" id="IPR025427">
    <property type="entry name" value="DUF4160"/>
</dbReference>
<evidence type="ECO:0000313" key="1">
    <source>
        <dbReference type="EMBL" id="MBK6974486.1"/>
    </source>
</evidence>
<evidence type="ECO:0000313" key="2">
    <source>
        <dbReference type="Proteomes" id="UP000807785"/>
    </source>
</evidence>
<sequence>MPELSRFLGIVIAMYYRDHAPPHFHAIYGDFEVTIEIESSKVNGEFPKRASRFQSRFESERSVLTLNRKSKKV</sequence>